<evidence type="ECO:0000256" key="1">
    <source>
        <dbReference type="ARBA" id="ARBA00001400"/>
    </source>
</evidence>
<dbReference type="PANTHER" id="PTHR33693:SF1">
    <property type="entry name" value="TYPE-4 URACIL-DNA GLYCOSYLASE"/>
    <property type="match status" value="1"/>
</dbReference>
<organism evidence="13 14">
    <name type="scientific">Candidatus Berkelbacteria bacterium CG_4_10_14_0_2_um_filter_35_9_33_12</name>
    <dbReference type="NCBI Taxonomy" id="1974499"/>
    <lineage>
        <taxon>Bacteria</taxon>
        <taxon>Candidatus Berkelbacteria</taxon>
    </lineage>
</organism>
<evidence type="ECO:0000256" key="9">
    <source>
        <dbReference type="ARBA" id="ARBA00023004"/>
    </source>
</evidence>
<evidence type="ECO:0000313" key="14">
    <source>
        <dbReference type="Proteomes" id="UP000230137"/>
    </source>
</evidence>
<dbReference type="SMART" id="SM00987">
    <property type="entry name" value="UreE_C"/>
    <property type="match status" value="1"/>
</dbReference>
<keyword evidence="10" id="KW-0411">Iron-sulfur</keyword>
<sequence length="189" mass="21182">MKLSKISDELINSVCPLRLGATQPVPGAGNPKTEILLIGEAPGEQEDLLGQPFVGAAGKLLDKLLASINLKREAVFITNIEKFRPPKNRDPLPEEIAACFPFLERQIKIIQPKLIITLGRHALKKMFEWDKDKIIDKSISISEFHGKLIRGKKGCYFPCYHPAAGLYQPSTKIELEKDFQKIPKILNKL</sequence>
<dbReference type="GO" id="GO:0004844">
    <property type="term" value="F:uracil DNA N-glycosylase activity"/>
    <property type="evidence" value="ECO:0007669"/>
    <property type="project" value="UniProtKB-EC"/>
</dbReference>
<dbReference type="AlphaFoldDB" id="A0A2M7W4U0"/>
<gene>
    <name evidence="13" type="ORF">COX60_01000</name>
</gene>
<dbReference type="EC" id="3.2.2.27" evidence="3"/>
<comment type="caution">
    <text evidence="13">The sequence shown here is derived from an EMBL/GenBank/DDBJ whole genome shotgun (WGS) entry which is preliminary data.</text>
</comment>
<keyword evidence="11" id="KW-0234">DNA repair</keyword>
<dbReference type="EMBL" id="PFQF01000019">
    <property type="protein sequence ID" value="PJA20696.1"/>
    <property type="molecule type" value="Genomic_DNA"/>
</dbReference>
<feature type="domain" description="Uracil-DNA glycosylase-like" evidence="12">
    <location>
        <begin position="26"/>
        <end position="180"/>
    </location>
</feature>
<accession>A0A2M7W4U0</accession>
<dbReference type="NCBIfam" id="TIGR00758">
    <property type="entry name" value="UDG_fam4"/>
    <property type="match status" value="1"/>
</dbReference>
<dbReference type="InterPro" id="IPR036895">
    <property type="entry name" value="Uracil-DNA_glycosylase-like_sf"/>
</dbReference>
<keyword evidence="9" id="KW-0408">Iron</keyword>
<dbReference type="Pfam" id="PF03167">
    <property type="entry name" value="UDG"/>
    <property type="match status" value="1"/>
</dbReference>
<dbReference type="Gene3D" id="3.40.470.10">
    <property type="entry name" value="Uracil-DNA glycosylase-like domain"/>
    <property type="match status" value="1"/>
</dbReference>
<dbReference type="CDD" id="cd10030">
    <property type="entry name" value="UDG-F4_TTUDGA_SPO1dp_like"/>
    <property type="match status" value="1"/>
</dbReference>
<protein>
    <recommendedName>
        <fullName evidence="4">Type-4 uracil-DNA glycosylase</fullName>
        <ecNumber evidence="3">3.2.2.27</ecNumber>
    </recommendedName>
</protein>
<evidence type="ECO:0000256" key="8">
    <source>
        <dbReference type="ARBA" id="ARBA00022801"/>
    </source>
</evidence>
<keyword evidence="5" id="KW-0004">4Fe-4S</keyword>
<proteinExistence type="inferred from homology"/>
<dbReference type="Proteomes" id="UP000230137">
    <property type="component" value="Unassembled WGS sequence"/>
</dbReference>
<evidence type="ECO:0000313" key="13">
    <source>
        <dbReference type="EMBL" id="PJA20696.1"/>
    </source>
</evidence>
<evidence type="ECO:0000256" key="11">
    <source>
        <dbReference type="ARBA" id="ARBA00023204"/>
    </source>
</evidence>
<evidence type="ECO:0000256" key="3">
    <source>
        <dbReference type="ARBA" id="ARBA00012030"/>
    </source>
</evidence>
<evidence type="ECO:0000256" key="4">
    <source>
        <dbReference type="ARBA" id="ARBA00019403"/>
    </source>
</evidence>
<dbReference type="PANTHER" id="PTHR33693">
    <property type="entry name" value="TYPE-5 URACIL-DNA GLYCOSYLASE"/>
    <property type="match status" value="1"/>
</dbReference>
<evidence type="ECO:0000256" key="10">
    <source>
        <dbReference type="ARBA" id="ARBA00023014"/>
    </source>
</evidence>
<dbReference type="InterPro" id="IPR005122">
    <property type="entry name" value="Uracil-DNA_glycosylase-like"/>
</dbReference>
<keyword evidence="7" id="KW-0227">DNA damage</keyword>
<dbReference type="GO" id="GO:0051539">
    <property type="term" value="F:4 iron, 4 sulfur cluster binding"/>
    <property type="evidence" value="ECO:0007669"/>
    <property type="project" value="UniProtKB-KW"/>
</dbReference>
<dbReference type="InterPro" id="IPR005273">
    <property type="entry name" value="Ura-DNA_glyco_family4"/>
</dbReference>
<name>A0A2M7W4U0_9BACT</name>
<reference evidence="14" key="1">
    <citation type="submission" date="2017-09" db="EMBL/GenBank/DDBJ databases">
        <title>Depth-based differentiation of microbial function through sediment-hosted aquifers and enrichment of novel symbionts in the deep terrestrial subsurface.</title>
        <authorList>
            <person name="Probst A.J."/>
            <person name="Ladd B."/>
            <person name="Jarett J.K."/>
            <person name="Geller-Mcgrath D.E."/>
            <person name="Sieber C.M.K."/>
            <person name="Emerson J.B."/>
            <person name="Anantharaman K."/>
            <person name="Thomas B.C."/>
            <person name="Malmstrom R."/>
            <person name="Stieglmeier M."/>
            <person name="Klingl A."/>
            <person name="Woyke T."/>
            <person name="Ryan C.M."/>
            <person name="Banfield J.F."/>
        </authorList>
    </citation>
    <scope>NUCLEOTIDE SEQUENCE [LARGE SCALE GENOMIC DNA]</scope>
</reference>
<evidence type="ECO:0000256" key="6">
    <source>
        <dbReference type="ARBA" id="ARBA00022723"/>
    </source>
</evidence>
<evidence type="ECO:0000256" key="5">
    <source>
        <dbReference type="ARBA" id="ARBA00022485"/>
    </source>
</evidence>
<evidence type="ECO:0000259" key="12">
    <source>
        <dbReference type="SMART" id="SM00986"/>
    </source>
</evidence>
<keyword evidence="6" id="KW-0479">Metal-binding</keyword>
<comment type="catalytic activity">
    <reaction evidence="1">
        <text>Hydrolyzes single-stranded DNA or mismatched double-stranded DNA and polynucleotides, releasing free uracil.</text>
        <dbReference type="EC" id="3.2.2.27"/>
    </reaction>
</comment>
<keyword evidence="8" id="KW-0378">Hydrolase</keyword>
<dbReference type="SUPFAM" id="SSF52141">
    <property type="entry name" value="Uracil-DNA glycosylase-like"/>
    <property type="match status" value="1"/>
</dbReference>
<dbReference type="GO" id="GO:0006281">
    <property type="term" value="P:DNA repair"/>
    <property type="evidence" value="ECO:0007669"/>
    <property type="project" value="UniProtKB-KW"/>
</dbReference>
<dbReference type="GO" id="GO:0046872">
    <property type="term" value="F:metal ion binding"/>
    <property type="evidence" value="ECO:0007669"/>
    <property type="project" value="UniProtKB-KW"/>
</dbReference>
<evidence type="ECO:0000256" key="7">
    <source>
        <dbReference type="ARBA" id="ARBA00022763"/>
    </source>
</evidence>
<dbReference type="SMART" id="SM00986">
    <property type="entry name" value="UDG"/>
    <property type="match status" value="1"/>
</dbReference>
<dbReference type="InterPro" id="IPR051536">
    <property type="entry name" value="UDG_Type-4/5"/>
</dbReference>
<evidence type="ECO:0000256" key="2">
    <source>
        <dbReference type="ARBA" id="ARBA00006521"/>
    </source>
</evidence>
<comment type="similarity">
    <text evidence="2">Belongs to the uracil-DNA glycosylase (UDG) superfamily. Type 4 (UDGa) family.</text>
</comment>